<dbReference type="Proteomes" id="UP000184245">
    <property type="component" value="Unassembled WGS sequence"/>
</dbReference>
<dbReference type="EMBL" id="FQVI01000059">
    <property type="protein sequence ID" value="SHF63093.1"/>
    <property type="molecule type" value="Genomic_DNA"/>
</dbReference>
<keyword evidence="2" id="KW-1185">Reference proteome</keyword>
<proteinExistence type="predicted"/>
<dbReference type="AlphaFoldDB" id="A0A1M5D7T9"/>
<dbReference type="InterPro" id="IPR053738">
    <property type="entry name" value="Lambda_capsid_assembly"/>
</dbReference>
<dbReference type="OrthoDB" id="47969at2"/>
<sequence length="360" mass="40228">MALPLKEAFTARAIGVLWDAYKQTMGIAPYLGSGFFPASKSPTMDLKWFKGSKGLPVSLTPSNFDALATVRDRIGFKEMETEMPFFRESYLVKEKDAQDYENMMNAADPAIAQGLLRQIALGPMDLIQGADVVPERMIWQLLCPVDGSPKIAISANNMDYDYNYDVDGSYKSKNFMELLEGSKWDNPETCDPFEDLRAAKKSMKKRGKSITLAVMNDNTWNKLVKSKKVHDYIIAKASTSPVFIEESDIRRFIRESEDLRLEIMVYDKLFIDDSGAEKTFIPDGMVALLPGKTALGSTKYGKTPEERSGDASIGNLSIVNTGVAVYTYTTPHPIVTQCIVSEIVLPTYERMDDTFAIKAY</sequence>
<dbReference type="InterPro" id="IPR005564">
    <property type="entry name" value="Major_capsid_GpE"/>
</dbReference>
<gene>
    <name evidence="1" type="ORF">SAMN02745158_04449</name>
</gene>
<dbReference type="Gene3D" id="3.90.1690.10">
    <property type="entry name" value="phage-related protein like domain"/>
    <property type="match status" value="1"/>
</dbReference>
<organism evidence="1 2">
    <name type="scientific">Lactonifactor longoviformis DSM 17459</name>
    <dbReference type="NCBI Taxonomy" id="1122155"/>
    <lineage>
        <taxon>Bacteria</taxon>
        <taxon>Bacillati</taxon>
        <taxon>Bacillota</taxon>
        <taxon>Clostridia</taxon>
        <taxon>Eubacteriales</taxon>
        <taxon>Clostridiaceae</taxon>
        <taxon>Lactonifactor</taxon>
    </lineage>
</organism>
<accession>A0A1M5D7T9</accession>
<protein>
    <submittedName>
        <fullName evidence="1">Phage major capsid protein E</fullName>
    </submittedName>
</protein>
<reference evidence="1 2" key="1">
    <citation type="submission" date="2016-11" db="EMBL/GenBank/DDBJ databases">
        <authorList>
            <person name="Jaros S."/>
            <person name="Januszkiewicz K."/>
            <person name="Wedrychowicz H."/>
        </authorList>
    </citation>
    <scope>NUCLEOTIDE SEQUENCE [LARGE SCALE GENOMIC DNA]</scope>
    <source>
        <strain evidence="1 2">DSM 17459</strain>
    </source>
</reference>
<dbReference type="Pfam" id="PF03864">
    <property type="entry name" value="Phage_cap_E"/>
    <property type="match status" value="1"/>
</dbReference>
<dbReference type="STRING" id="1122155.SAMN02745158_04449"/>
<dbReference type="RefSeq" id="WP_072854929.1">
    <property type="nucleotide sequence ID" value="NZ_FQVI01000059.1"/>
</dbReference>
<evidence type="ECO:0000313" key="1">
    <source>
        <dbReference type="EMBL" id="SHF63093.1"/>
    </source>
</evidence>
<evidence type="ECO:0000313" key="2">
    <source>
        <dbReference type="Proteomes" id="UP000184245"/>
    </source>
</evidence>
<name>A0A1M5D7T9_9CLOT</name>